<evidence type="ECO:0000313" key="9">
    <source>
        <dbReference type="EMBL" id="XDS49424.1"/>
    </source>
</evidence>
<evidence type="ECO:0000256" key="3">
    <source>
        <dbReference type="ARBA" id="ARBA00022475"/>
    </source>
</evidence>
<proteinExistence type="inferred from homology"/>
<dbReference type="EMBL" id="CP129683">
    <property type="protein sequence ID" value="XDS50643.1"/>
    <property type="molecule type" value="Genomic_DNA"/>
</dbReference>
<dbReference type="RefSeq" id="WP_369341607.1">
    <property type="nucleotide sequence ID" value="NZ_CP129675.1"/>
</dbReference>
<evidence type="ECO:0000256" key="2">
    <source>
        <dbReference type="ARBA" id="ARBA00006386"/>
    </source>
</evidence>
<sequence>MTDVIQAERQRPRRGLNFQQFLVTALVTAMLITAAPLLDATGIPVSSILSGSIGLMLQACPFLLIGILVSSAIETFISNDFIARHFPRSTMGGLIAAILAGLCIPVCDCATVPVFARLVHKGVPLASAVTFLCAAPIINPVVIWSTWFAFPDKPEMPILRFIFGIIVSIVIGLSFVIFPHREEVLRNAASLPEQGRGHVVHEGLRAPEASAEAHDDSRNGATLRIRCFMQHAYHDMFQIVPYMLTGILLASCIRVIGGSNVPSWLQDHGSAIAIAFMMALAFVSSLCSSSDAVIARGFGTLFPVPAVLGFLVFGPILDIKNVLMLRAMFTRRFVLRIALSTIAVCFGVMLALAGIMGL</sequence>
<feature type="transmembrane region" description="Helical" evidence="7">
    <location>
        <begin position="333"/>
        <end position="356"/>
    </location>
</feature>
<feature type="transmembrane region" description="Helical" evidence="7">
    <location>
        <begin position="94"/>
        <end position="116"/>
    </location>
</feature>
<dbReference type="InterPro" id="IPR052923">
    <property type="entry name" value="UPF0718"/>
</dbReference>
<name>A0AB39UKB0_9BIFI</name>
<accession>A0AB39UKB0</accession>
<dbReference type="GO" id="GO:0005886">
    <property type="term" value="C:plasma membrane"/>
    <property type="evidence" value="ECO:0007669"/>
    <property type="project" value="UniProtKB-SubCell"/>
</dbReference>
<dbReference type="PANTHER" id="PTHR34184">
    <property type="entry name" value="UPF0718 PROTEIN YCGR"/>
    <property type="match status" value="1"/>
</dbReference>
<gene>
    <name evidence="10" type="ORF">QN062_09780</name>
    <name evidence="9" type="ORF">QN216_03990</name>
    <name evidence="8" type="ORF">QN217_06455</name>
</gene>
<evidence type="ECO:0000313" key="10">
    <source>
        <dbReference type="EMBL" id="XDS50643.1"/>
    </source>
</evidence>
<feature type="transmembrane region" description="Helical" evidence="7">
    <location>
        <begin position="50"/>
        <end position="73"/>
    </location>
</feature>
<protein>
    <submittedName>
        <fullName evidence="9">Permease</fullName>
    </submittedName>
</protein>
<dbReference type="AlphaFoldDB" id="A0AB39UKB0"/>
<evidence type="ECO:0000256" key="1">
    <source>
        <dbReference type="ARBA" id="ARBA00004651"/>
    </source>
</evidence>
<feature type="transmembrane region" description="Helical" evidence="7">
    <location>
        <begin position="293"/>
        <end position="313"/>
    </location>
</feature>
<keyword evidence="6 7" id="KW-0472">Membrane</keyword>
<comment type="similarity">
    <text evidence="2">Belongs to the UPF0718 family.</text>
</comment>
<comment type="subcellular location">
    <subcellularLocation>
        <location evidence="1">Cell membrane</location>
        <topology evidence="1">Multi-pass membrane protein</topology>
    </subcellularLocation>
</comment>
<feature type="transmembrane region" description="Helical" evidence="7">
    <location>
        <begin position="157"/>
        <end position="178"/>
    </location>
</feature>
<evidence type="ECO:0000313" key="8">
    <source>
        <dbReference type="EMBL" id="XDS45793.1"/>
    </source>
</evidence>
<evidence type="ECO:0000256" key="6">
    <source>
        <dbReference type="ARBA" id="ARBA00023136"/>
    </source>
</evidence>
<keyword evidence="4 7" id="KW-0812">Transmembrane</keyword>
<evidence type="ECO:0000256" key="7">
    <source>
        <dbReference type="SAM" id="Phobius"/>
    </source>
</evidence>
<feature type="transmembrane region" description="Helical" evidence="7">
    <location>
        <begin position="269"/>
        <end position="287"/>
    </location>
</feature>
<keyword evidence="3" id="KW-1003">Cell membrane</keyword>
<feature type="transmembrane region" description="Helical" evidence="7">
    <location>
        <begin position="239"/>
        <end position="257"/>
    </location>
</feature>
<evidence type="ECO:0000256" key="5">
    <source>
        <dbReference type="ARBA" id="ARBA00022989"/>
    </source>
</evidence>
<feature type="transmembrane region" description="Helical" evidence="7">
    <location>
        <begin position="128"/>
        <end position="150"/>
    </location>
</feature>
<dbReference type="Pfam" id="PF03773">
    <property type="entry name" value="ArsP_1"/>
    <property type="match status" value="1"/>
</dbReference>
<dbReference type="PANTHER" id="PTHR34184:SF4">
    <property type="entry name" value="UPF0718 PROTEIN YCGR"/>
    <property type="match status" value="1"/>
</dbReference>
<reference evidence="9" key="1">
    <citation type="submission" date="2023-07" db="EMBL/GenBank/DDBJ databases">
        <title>Bifidobacterium aquikefiriaerophilum sp. nov. and Bifidobacterium eccum sp. nov., isolated from water kefir.</title>
        <authorList>
            <person name="Breselge S."/>
            <person name="Bellassi P."/>
            <person name="Barcenilla C."/>
            <person name="Alvarez-Ordonez A."/>
            <person name="Morelli L."/>
            <person name="Cotter P.D."/>
        </authorList>
    </citation>
    <scope>NUCLEOTIDE SEQUENCE</scope>
    <source>
        <strain evidence="10">WK012_4_13</strain>
        <strain evidence="9">WK013_4_14</strain>
        <strain evidence="8">WK048_4_13</strain>
    </source>
</reference>
<dbReference type="EMBL" id="CP129682">
    <property type="protein sequence ID" value="XDS49424.1"/>
    <property type="molecule type" value="Genomic_DNA"/>
</dbReference>
<dbReference type="KEGG" id="bfk:QN062_09780"/>
<dbReference type="EMBL" id="CP129675">
    <property type="protein sequence ID" value="XDS45793.1"/>
    <property type="molecule type" value="Genomic_DNA"/>
</dbReference>
<keyword evidence="5 7" id="KW-1133">Transmembrane helix</keyword>
<organism evidence="9">
    <name type="scientific">Bifidobacterium fermentum</name>
    <dbReference type="NCBI Taxonomy" id="3059035"/>
    <lineage>
        <taxon>Bacteria</taxon>
        <taxon>Bacillati</taxon>
        <taxon>Actinomycetota</taxon>
        <taxon>Actinomycetes</taxon>
        <taxon>Bifidobacteriales</taxon>
        <taxon>Bifidobacteriaceae</taxon>
        <taxon>Bifidobacterium</taxon>
    </lineage>
</organism>
<feature type="transmembrane region" description="Helical" evidence="7">
    <location>
        <begin position="21"/>
        <end position="38"/>
    </location>
</feature>
<dbReference type="InterPro" id="IPR005524">
    <property type="entry name" value="DUF318"/>
</dbReference>
<evidence type="ECO:0000256" key="4">
    <source>
        <dbReference type="ARBA" id="ARBA00022692"/>
    </source>
</evidence>